<dbReference type="Pfam" id="PF01344">
    <property type="entry name" value="Kelch_1"/>
    <property type="match status" value="2"/>
</dbReference>
<dbReference type="PROSITE" id="PS50097">
    <property type="entry name" value="BTB"/>
    <property type="match status" value="1"/>
</dbReference>
<dbReference type="InterPro" id="IPR015915">
    <property type="entry name" value="Kelch-typ_b-propeller"/>
</dbReference>
<evidence type="ECO:0000256" key="3">
    <source>
        <dbReference type="ARBA" id="ARBA00022737"/>
    </source>
</evidence>
<sequence>MSEHALQLADAVQLRRLSVSGLRRKSVGGQIDTGTFSTSDVDVVCDGGGTGSDYYPELCSQFEELNRLWQAEDPCDVTLKAGIVEIDAHRKVLSAYSPYFRAMFASGLSESLQDEVELQHIDGSALEAVIIFAYTGRLTLNQDNVQQLLEVSSLLYLDNITRECCRFLVNALDPVNSLGIARFADTYCCPYLLEIAERFTRLHFSEVAAGEEFLETSAPSLLKLLSSDSLFATDEEEIFKIATAWIVHDPTERTRHLPAIKETLQLPPDLCRPNSAVIAINPLEERSRPFHCNGSSRRHYLRDTLLISGGLTPQGDRLNIMETYNAATDRWLQLDVPTLPGQKSGHCSAVLNGFLYVSGGTDGKLNFSSVHRFDPLAKVWSQGTASMSSSRTYHGMVAVNGFLYALGGVNNDCDCLSSVERYDPVRNTWHTAPSMLSKRCGLGVAAVNGVIYVCGGSDGTFKLNTVERLDLRYQKWEMLSPMVLPRFGLGCCCLNGFLYAIGGNKQDPASCERMDLKTHVWEQVPPMSSPRPHGSVHATERHGRLYVVGGSDRNENVTLEAFEPDRQTWHPRTALSSPNRIDASVAVLRL</sequence>
<dbReference type="InterPro" id="IPR000210">
    <property type="entry name" value="BTB/POZ_dom"/>
</dbReference>
<protein>
    <submittedName>
        <fullName evidence="6">Kelch-like protein 20</fullName>
    </submittedName>
</protein>
<evidence type="ECO:0000313" key="7">
    <source>
        <dbReference type="Proteomes" id="UP000192578"/>
    </source>
</evidence>
<dbReference type="PANTHER" id="PTHR24412:SF441">
    <property type="entry name" value="KELCH-LIKE PROTEIN 28"/>
    <property type="match status" value="1"/>
</dbReference>
<dbReference type="Pfam" id="PF00651">
    <property type="entry name" value="BTB"/>
    <property type="match status" value="1"/>
</dbReference>
<keyword evidence="4" id="KW-0833">Ubl conjugation pathway</keyword>
<dbReference type="InterPro" id="IPR017096">
    <property type="entry name" value="BTB-kelch_protein"/>
</dbReference>
<keyword evidence="7" id="KW-1185">Reference proteome</keyword>
<dbReference type="Gene3D" id="3.30.710.10">
    <property type="entry name" value="Potassium Channel Kv1.1, Chain A"/>
    <property type="match status" value="1"/>
</dbReference>
<dbReference type="PIRSF" id="PIRSF037037">
    <property type="entry name" value="Kelch-like_protein_gigaxonin"/>
    <property type="match status" value="1"/>
</dbReference>
<dbReference type="PRINTS" id="PR00501">
    <property type="entry name" value="KELCHREPEAT"/>
</dbReference>
<evidence type="ECO:0000256" key="2">
    <source>
        <dbReference type="ARBA" id="ARBA00022441"/>
    </source>
</evidence>
<dbReference type="Pfam" id="PF07707">
    <property type="entry name" value="BACK"/>
    <property type="match status" value="1"/>
</dbReference>
<evidence type="ECO:0000313" key="6">
    <source>
        <dbReference type="EMBL" id="OQV20094.1"/>
    </source>
</evidence>
<accession>A0A1W0WY17</accession>
<dbReference type="SMART" id="SM00225">
    <property type="entry name" value="BTB"/>
    <property type="match status" value="1"/>
</dbReference>
<dbReference type="SMART" id="SM00875">
    <property type="entry name" value="BACK"/>
    <property type="match status" value="1"/>
</dbReference>
<dbReference type="SUPFAM" id="SSF117281">
    <property type="entry name" value="Kelch motif"/>
    <property type="match status" value="2"/>
</dbReference>
<dbReference type="PANTHER" id="PTHR24412">
    <property type="entry name" value="KELCH PROTEIN"/>
    <property type="match status" value="1"/>
</dbReference>
<keyword evidence="2" id="KW-0880">Kelch repeat</keyword>
<dbReference type="AlphaFoldDB" id="A0A1W0WY17"/>
<evidence type="ECO:0000256" key="1">
    <source>
        <dbReference type="ARBA" id="ARBA00004906"/>
    </source>
</evidence>
<dbReference type="SMART" id="SM00612">
    <property type="entry name" value="Kelch"/>
    <property type="match status" value="6"/>
</dbReference>
<comment type="caution">
    <text evidence="6">The sequence shown here is derived from an EMBL/GenBank/DDBJ whole genome shotgun (WGS) entry which is preliminary data.</text>
</comment>
<dbReference type="Gene3D" id="2.120.10.80">
    <property type="entry name" value="Kelch-type beta propeller"/>
    <property type="match status" value="1"/>
</dbReference>
<dbReference type="EMBL" id="MTYJ01000033">
    <property type="protein sequence ID" value="OQV20094.1"/>
    <property type="molecule type" value="Genomic_DNA"/>
</dbReference>
<dbReference type="InterPro" id="IPR011333">
    <property type="entry name" value="SKP1/BTB/POZ_sf"/>
</dbReference>
<name>A0A1W0WY17_HYPEX</name>
<keyword evidence="3" id="KW-0677">Repeat</keyword>
<dbReference type="SUPFAM" id="SSF54695">
    <property type="entry name" value="POZ domain"/>
    <property type="match status" value="1"/>
</dbReference>
<dbReference type="Proteomes" id="UP000192578">
    <property type="component" value="Unassembled WGS sequence"/>
</dbReference>
<reference evidence="7" key="1">
    <citation type="submission" date="2017-01" db="EMBL/GenBank/DDBJ databases">
        <title>Comparative genomics of anhydrobiosis in the tardigrade Hypsibius dujardini.</title>
        <authorList>
            <person name="Yoshida Y."/>
            <person name="Koutsovoulos G."/>
            <person name="Laetsch D."/>
            <person name="Stevens L."/>
            <person name="Kumar S."/>
            <person name="Horikawa D."/>
            <person name="Ishino K."/>
            <person name="Komine S."/>
            <person name="Tomita M."/>
            <person name="Blaxter M."/>
            <person name="Arakawa K."/>
        </authorList>
    </citation>
    <scope>NUCLEOTIDE SEQUENCE [LARGE SCALE GENOMIC DNA]</scope>
    <source>
        <strain evidence="7">Z151</strain>
    </source>
</reference>
<evidence type="ECO:0000256" key="4">
    <source>
        <dbReference type="ARBA" id="ARBA00022786"/>
    </source>
</evidence>
<organism evidence="6 7">
    <name type="scientific">Hypsibius exemplaris</name>
    <name type="common">Freshwater tardigrade</name>
    <dbReference type="NCBI Taxonomy" id="2072580"/>
    <lineage>
        <taxon>Eukaryota</taxon>
        <taxon>Metazoa</taxon>
        <taxon>Ecdysozoa</taxon>
        <taxon>Tardigrada</taxon>
        <taxon>Eutardigrada</taxon>
        <taxon>Parachela</taxon>
        <taxon>Hypsibioidea</taxon>
        <taxon>Hypsibiidae</taxon>
        <taxon>Hypsibius</taxon>
    </lineage>
</organism>
<dbReference type="Pfam" id="PF24681">
    <property type="entry name" value="Kelch_KLHDC2_KLHL20_DRC7"/>
    <property type="match status" value="1"/>
</dbReference>
<comment type="pathway">
    <text evidence="1">Protein modification; protein ubiquitination.</text>
</comment>
<dbReference type="InterPro" id="IPR006652">
    <property type="entry name" value="Kelch_1"/>
</dbReference>
<gene>
    <name evidence="6" type="ORF">BV898_05887</name>
</gene>
<dbReference type="Gene3D" id="1.25.40.420">
    <property type="match status" value="1"/>
</dbReference>
<proteinExistence type="predicted"/>
<feature type="domain" description="BTB" evidence="5">
    <location>
        <begin position="75"/>
        <end position="142"/>
    </location>
</feature>
<evidence type="ECO:0000259" key="5">
    <source>
        <dbReference type="PROSITE" id="PS50097"/>
    </source>
</evidence>
<dbReference type="OrthoDB" id="45365at2759"/>
<dbReference type="InterPro" id="IPR011705">
    <property type="entry name" value="BACK"/>
</dbReference>